<organism evidence="1 2">
    <name type="scientific">Ridgeia piscesae</name>
    <name type="common">Tubeworm</name>
    <dbReference type="NCBI Taxonomy" id="27915"/>
    <lineage>
        <taxon>Eukaryota</taxon>
        <taxon>Metazoa</taxon>
        <taxon>Spiralia</taxon>
        <taxon>Lophotrochozoa</taxon>
        <taxon>Annelida</taxon>
        <taxon>Polychaeta</taxon>
        <taxon>Sedentaria</taxon>
        <taxon>Canalipalpata</taxon>
        <taxon>Sabellida</taxon>
        <taxon>Siboglinidae</taxon>
        <taxon>Ridgeia</taxon>
    </lineage>
</organism>
<sequence length="178" mass="19841">MRHRRLKAPCLTVNIVNVTGMLSGALAPCNRTGLLLISPPDGAWRVHCFALSRHWQLSTIMLSVGLITSRQHSCCFISTFGENKFSESVQREHYTLHSTCVVMSVVPDMPHCFYFQVQVIGFVMSAGLSHCQGPKCDAKPFDGPCVHECVQQHSTAPLNLTCLMRCRVVYIPQHLTLT</sequence>
<name>A0AAD9UBH2_RIDPI</name>
<comment type="caution">
    <text evidence="1">The sequence shown here is derived from an EMBL/GenBank/DDBJ whole genome shotgun (WGS) entry which is preliminary data.</text>
</comment>
<gene>
    <name evidence="1" type="ORF">NP493_289g01010</name>
</gene>
<evidence type="ECO:0000313" key="2">
    <source>
        <dbReference type="Proteomes" id="UP001209878"/>
    </source>
</evidence>
<dbReference type="Proteomes" id="UP001209878">
    <property type="component" value="Unassembled WGS sequence"/>
</dbReference>
<dbReference type="AlphaFoldDB" id="A0AAD9UBH2"/>
<accession>A0AAD9UBH2</accession>
<dbReference type="EMBL" id="JAODUO010000295">
    <property type="protein sequence ID" value="KAK2183782.1"/>
    <property type="molecule type" value="Genomic_DNA"/>
</dbReference>
<protein>
    <submittedName>
        <fullName evidence="1">Uncharacterized protein</fullName>
    </submittedName>
</protein>
<evidence type="ECO:0000313" key="1">
    <source>
        <dbReference type="EMBL" id="KAK2183782.1"/>
    </source>
</evidence>
<keyword evidence="2" id="KW-1185">Reference proteome</keyword>
<proteinExistence type="predicted"/>
<reference evidence="1" key="1">
    <citation type="journal article" date="2023" name="Mol. Biol. Evol.">
        <title>Third-Generation Sequencing Reveals the Adaptive Role of the Epigenome in Three Deep-Sea Polychaetes.</title>
        <authorList>
            <person name="Perez M."/>
            <person name="Aroh O."/>
            <person name="Sun Y."/>
            <person name="Lan Y."/>
            <person name="Juniper S.K."/>
            <person name="Young C.R."/>
            <person name="Angers B."/>
            <person name="Qian P.Y."/>
        </authorList>
    </citation>
    <scope>NUCLEOTIDE SEQUENCE</scope>
    <source>
        <strain evidence="1">R07B-5</strain>
    </source>
</reference>